<dbReference type="Pfam" id="PF00006">
    <property type="entry name" value="ATP-synt_ab"/>
    <property type="match status" value="1"/>
</dbReference>
<protein>
    <recommendedName>
        <fullName evidence="14">ATP synthase subunit beta</fullName>
        <ecNumber evidence="14">7.1.2.2</ecNumber>
    </recommendedName>
</protein>
<keyword evidence="8" id="KW-1278">Translocase</keyword>
<dbReference type="GO" id="GO:0045259">
    <property type="term" value="C:proton-transporting ATP synthase complex"/>
    <property type="evidence" value="ECO:0007669"/>
    <property type="project" value="UniProtKB-KW"/>
</dbReference>
<dbReference type="InterPro" id="IPR024034">
    <property type="entry name" value="ATPase_F1/V1_b/a_C"/>
</dbReference>
<dbReference type="EMBL" id="KK088421">
    <property type="protein sequence ID" value="EYE95736.1"/>
    <property type="molecule type" value="Genomic_DNA"/>
</dbReference>
<dbReference type="GO" id="GO:0046933">
    <property type="term" value="F:proton-transporting ATP synthase activity, rotational mechanism"/>
    <property type="evidence" value="ECO:0007669"/>
    <property type="project" value="InterPro"/>
</dbReference>
<dbReference type="HOGENOM" id="CLU_022398_0_2_1"/>
<dbReference type="OrthoDB" id="14523at2759"/>
<keyword evidence="12 14" id="KW-0066">ATP synthesis</keyword>
<dbReference type="EC" id="7.1.2.2" evidence="14"/>
<dbReference type="FunFam" id="1.10.1140.10:FF:000001">
    <property type="entry name" value="ATP synthase subunit beta"/>
    <property type="match status" value="1"/>
</dbReference>
<evidence type="ECO:0000256" key="5">
    <source>
        <dbReference type="ARBA" id="ARBA00022741"/>
    </source>
</evidence>
<dbReference type="Gene3D" id="2.40.10.170">
    <property type="match status" value="1"/>
</dbReference>
<evidence type="ECO:0000256" key="7">
    <source>
        <dbReference type="ARBA" id="ARBA00022840"/>
    </source>
</evidence>
<evidence type="ECO:0000256" key="9">
    <source>
        <dbReference type="ARBA" id="ARBA00023065"/>
    </source>
</evidence>
<keyword evidence="11 14" id="KW-0139">CF(1)</keyword>
<dbReference type="Pfam" id="PF02874">
    <property type="entry name" value="ATP-synt_ab_N"/>
    <property type="match status" value="1"/>
</dbReference>
<comment type="catalytic activity">
    <reaction evidence="13 14">
        <text>ATP + H2O + 4 H(+)(in) = ADP + phosphate + 5 H(+)(out)</text>
        <dbReference type="Rhea" id="RHEA:57720"/>
        <dbReference type="ChEBI" id="CHEBI:15377"/>
        <dbReference type="ChEBI" id="CHEBI:15378"/>
        <dbReference type="ChEBI" id="CHEBI:30616"/>
        <dbReference type="ChEBI" id="CHEBI:43474"/>
        <dbReference type="ChEBI" id="CHEBI:456216"/>
        <dbReference type="EC" id="7.1.2.2"/>
    </reaction>
</comment>
<evidence type="ECO:0000256" key="6">
    <source>
        <dbReference type="ARBA" id="ARBA00022781"/>
    </source>
</evidence>
<evidence type="ECO:0000256" key="12">
    <source>
        <dbReference type="ARBA" id="ARBA00023310"/>
    </source>
</evidence>
<dbReference type="PIRSF" id="PIRSF039072">
    <property type="entry name" value="ATPase_subunit_beta"/>
    <property type="match status" value="1"/>
</dbReference>
<feature type="domain" description="AAA+ ATPase" evidence="15">
    <location>
        <begin position="183"/>
        <end position="366"/>
    </location>
</feature>
<gene>
    <name evidence="16" type="ORF">EURHEDRAFT_412009</name>
</gene>
<dbReference type="InterPro" id="IPR005722">
    <property type="entry name" value="ATP_synth_F1_bsu"/>
</dbReference>
<dbReference type="GeneID" id="63696918"/>
<keyword evidence="17" id="KW-1185">Reference proteome</keyword>
<dbReference type="CDD" id="cd01133">
    <property type="entry name" value="F1-ATPase_beta_CD"/>
    <property type="match status" value="1"/>
</dbReference>
<dbReference type="Proteomes" id="UP000019804">
    <property type="component" value="Unassembled WGS sequence"/>
</dbReference>
<dbReference type="SUPFAM" id="SSF50615">
    <property type="entry name" value="N-terminal domain of alpha and beta subunits of F1 ATP synthase"/>
    <property type="match status" value="1"/>
</dbReference>
<evidence type="ECO:0000256" key="4">
    <source>
        <dbReference type="ARBA" id="ARBA00022448"/>
    </source>
</evidence>
<dbReference type="SMART" id="SM00382">
    <property type="entry name" value="AAA"/>
    <property type="match status" value="1"/>
</dbReference>
<evidence type="ECO:0000256" key="13">
    <source>
        <dbReference type="ARBA" id="ARBA00048383"/>
    </source>
</evidence>
<dbReference type="STRING" id="1388766.A0A017SG56"/>
<dbReference type="GO" id="GO:0005524">
    <property type="term" value="F:ATP binding"/>
    <property type="evidence" value="ECO:0007669"/>
    <property type="project" value="UniProtKB-KW"/>
</dbReference>
<dbReference type="SUPFAM" id="SSF52540">
    <property type="entry name" value="P-loop containing nucleoside triphosphate hydrolases"/>
    <property type="match status" value="1"/>
</dbReference>
<dbReference type="RefSeq" id="XP_040639424.1">
    <property type="nucleotide sequence ID" value="XM_040781794.1"/>
</dbReference>
<comment type="subunit">
    <text evidence="14">F-type ATPases have 2 components, CF(1) - the catalytic core - and CF(0) - the membrane proton channel. CF(1) and CF(0) have multiple subunits.</text>
</comment>
<dbReference type="PANTHER" id="PTHR15184:SF71">
    <property type="entry name" value="ATP SYNTHASE SUBUNIT BETA, MITOCHONDRIAL"/>
    <property type="match status" value="1"/>
</dbReference>
<dbReference type="Pfam" id="PF22919">
    <property type="entry name" value="ATP-synt_VA_C"/>
    <property type="match status" value="1"/>
</dbReference>
<keyword evidence="6" id="KW-0375">Hydrogen ion transport</keyword>
<evidence type="ECO:0000256" key="11">
    <source>
        <dbReference type="ARBA" id="ARBA00023196"/>
    </source>
</evidence>
<dbReference type="InterPro" id="IPR055190">
    <property type="entry name" value="ATP-synt_VA_C"/>
</dbReference>
<comment type="subcellular location">
    <subcellularLocation>
        <location evidence="1">Membrane</location>
    </subcellularLocation>
</comment>
<evidence type="ECO:0000256" key="2">
    <source>
        <dbReference type="ARBA" id="ARBA00008936"/>
    </source>
</evidence>
<dbReference type="GO" id="GO:0005743">
    <property type="term" value="C:mitochondrial inner membrane"/>
    <property type="evidence" value="ECO:0007669"/>
    <property type="project" value="UniProtKB-ARBA"/>
</dbReference>
<dbReference type="InterPro" id="IPR050053">
    <property type="entry name" value="ATPase_alpha/beta_chains"/>
</dbReference>
<dbReference type="Gene3D" id="1.10.1140.10">
    <property type="entry name" value="Bovine Mitochondrial F1-atpase, Atp Synthase Beta Chain, Chain D, domain 3"/>
    <property type="match status" value="1"/>
</dbReference>
<dbReference type="AlphaFoldDB" id="A0A017SG56"/>
<dbReference type="PANTHER" id="PTHR15184">
    <property type="entry name" value="ATP SYNTHASE"/>
    <property type="match status" value="1"/>
</dbReference>
<comment type="subunit">
    <text evidence="3">F-type ATPases have 2 components, CF(1) - the catalytic core - and CF(0) - the membrane proton channel. CF(1) has five subunits: alpha(3), beta(3), gamma(1), delta(1), epsilon(1). CF(0) has three main subunits: a, b and c.</text>
</comment>
<evidence type="ECO:0000259" key="15">
    <source>
        <dbReference type="SMART" id="SM00382"/>
    </source>
</evidence>
<dbReference type="CDD" id="cd18110">
    <property type="entry name" value="ATP-synt_F1_beta_C"/>
    <property type="match status" value="1"/>
</dbReference>
<dbReference type="HAMAP" id="MF_01347">
    <property type="entry name" value="ATP_synth_beta_bact"/>
    <property type="match status" value="1"/>
</dbReference>
<keyword evidence="4" id="KW-0813">Transport</keyword>
<dbReference type="NCBIfam" id="TIGR01039">
    <property type="entry name" value="atpD"/>
    <property type="match status" value="1"/>
</dbReference>
<organism evidence="16 17">
    <name type="scientific">Aspergillus ruber (strain CBS 135680)</name>
    <dbReference type="NCBI Taxonomy" id="1388766"/>
    <lineage>
        <taxon>Eukaryota</taxon>
        <taxon>Fungi</taxon>
        <taxon>Dikarya</taxon>
        <taxon>Ascomycota</taxon>
        <taxon>Pezizomycotina</taxon>
        <taxon>Eurotiomycetes</taxon>
        <taxon>Eurotiomycetidae</taxon>
        <taxon>Eurotiales</taxon>
        <taxon>Aspergillaceae</taxon>
        <taxon>Aspergillus</taxon>
        <taxon>Aspergillus subgen. Aspergillus</taxon>
    </lineage>
</organism>
<dbReference type="InterPro" id="IPR020003">
    <property type="entry name" value="ATPase_a/bsu_AS"/>
</dbReference>
<dbReference type="Gene3D" id="3.40.50.300">
    <property type="entry name" value="P-loop containing nucleotide triphosphate hydrolases"/>
    <property type="match status" value="1"/>
</dbReference>
<reference evidence="17" key="1">
    <citation type="journal article" date="2014" name="Nat. Commun.">
        <title>Genomic adaptations of the halophilic Dead Sea filamentous fungus Eurotium rubrum.</title>
        <authorList>
            <person name="Kis-Papo T."/>
            <person name="Weig A.R."/>
            <person name="Riley R."/>
            <person name="Persoh D."/>
            <person name="Salamov A."/>
            <person name="Sun H."/>
            <person name="Lipzen A."/>
            <person name="Wasser S.P."/>
            <person name="Rambold G."/>
            <person name="Grigoriev I.V."/>
            <person name="Nevo E."/>
        </authorList>
    </citation>
    <scope>NUCLEOTIDE SEQUENCE [LARGE SCALE GENOMIC DNA]</scope>
    <source>
        <strain evidence="17">CBS 135680</strain>
    </source>
</reference>
<dbReference type="InterPro" id="IPR036121">
    <property type="entry name" value="ATPase_F1/V1/A1_a/bsu_N_sf"/>
</dbReference>
<dbReference type="InterPro" id="IPR004100">
    <property type="entry name" value="ATPase_F1/V1/A1_a/bsu_N"/>
</dbReference>
<evidence type="ECO:0000313" key="17">
    <source>
        <dbReference type="Proteomes" id="UP000019804"/>
    </source>
</evidence>
<name>A0A017SG56_ASPRC</name>
<dbReference type="FunFam" id="2.40.10.170:FF:000004">
    <property type="entry name" value="ATP synthase subunit beta"/>
    <property type="match status" value="1"/>
</dbReference>
<dbReference type="SUPFAM" id="SSF47917">
    <property type="entry name" value="C-terminal domain of alpha and beta subunits of F1 ATP synthase"/>
    <property type="match status" value="1"/>
</dbReference>
<evidence type="ECO:0000256" key="3">
    <source>
        <dbReference type="ARBA" id="ARBA00011648"/>
    </source>
</evidence>
<comment type="similarity">
    <text evidence="2">Belongs to the ATPase alpha/beta chains family.</text>
</comment>
<dbReference type="InterPro" id="IPR027417">
    <property type="entry name" value="P-loop_NTPase"/>
</dbReference>
<keyword evidence="7 14" id="KW-0067">ATP-binding</keyword>
<dbReference type="CDD" id="cd18115">
    <property type="entry name" value="ATP-synt_F1_beta_N"/>
    <property type="match status" value="1"/>
</dbReference>
<keyword evidence="9" id="KW-0406">Ion transport</keyword>
<evidence type="ECO:0000313" key="16">
    <source>
        <dbReference type="EMBL" id="EYE95736.1"/>
    </source>
</evidence>
<dbReference type="GO" id="GO:0042776">
    <property type="term" value="P:proton motive force-driven mitochondrial ATP synthesis"/>
    <property type="evidence" value="ECO:0007669"/>
    <property type="project" value="TreeGrafter"/>
</dbReference>
<comment type="function">
    <text evidence="14">Produces ATP from ADP in the presence of a proton gradient across the membrane.</text>
</comment>
<dbReference type="InterPro" id="IPR003593">
    <property type="entry name" value="AAA+_ATPase"/>
</dbReference>
<evidence type="ECO:0000256" key="14">
    <source>
        <dbReference type="RuleBase" id="RU003553"/>
    </source>
</evidence>
<dbReference type="InterPro" id="IPR000194">
    <property type="entry name" value="ATPase_F1/V1/A1_a/bsu_nucl-bd"/>
</dbReference>
<evidence type="ECO:0000256" key="1">
    <source>
        <dbReference type="ARBA" id="ARBA00004370"/>
    </source>
</evidence>
<dbReference type="FunFam" id="3.40.50.300:FF:000026">
    <property type="entry name" value="ATP synthase subunit beta"/>
    <property type="match status" value="1"/>
</dbReference>
<accession>A0A017SG56</accession>
<dbReference type="PROSITE" id="PS00152">
    <property type="entry name" value="ATPASE_ALPHA_BETA"/>
    <property type="match status" value="1"/>
</dbReference>
<evidence type="ECO:0000256" key="8">
    <source>
        <dbReference type="ARBA" id="ARBA00022967"/>
    </source>
</evidence>
<sequence length="514" mass="55109">MFKSGLARTFGRAAFARPAPVARRALQPRFPSLARFASSEAIQAGKIHQVIGAVVDVKFEGEKLPAILNAIETENNGQKLVLEVAQHMGENVVRTIAMDGTEGLVRGAAARDTGAPITIPVGPGTLGRIVNVTGDPIDERGPVKATTHLPIHAEPPPFTEQSTEAEVLVTGIKVVDLLAPYARGGKIGLFGGAGVGKTVFIQELINNIAKAHGGYSVFCGVGERTREGNDLYHEMQETGVINLDGDSKVSLVFGQMNEPPGARARVALTGLTIAEYFRDIEGQDVLLFIDNIFRFTQAGSEVSALLGRIPSAVGYQPTLAIDMGIMQERITTTTKGSITSVQAVYVPADDLTDPAPATTFAHLDATTVLSRGISELGIYPAVDPLDSKSRMLDTRIVGEEHYNTASRVQQMLQEYKSLQDIIAILGMDELSEADKLTVERARKLQRFLSQPFTVAQVFTGIEGKLVDLKDTIASFKAIIHGEGDDLPEGAFYMVGDFASARAKGEKILAELEGQ</sequence>
<proteinExistence type="inferred from homology"/>
<keyword evidence="10" id="KW-0472">Membrane</keyword>
<evidence type="ECO:0000256" key="10">
    <source>
        <dbReference type="ARBA" id="ARBA00023136"/>
    </source>
</evidence>
<keyword evidence="5 14" id="KW-0547">Nucleotide-binding</keyword>